<dbReference type="EMBL" id="JARJCW010000010">
    <property type="protein sequence ID" value="KAJ7220086.1"/>
    <property type="molecule type" value="Genomic_DNA"/>
</dbReference>
<dbReference type="CDD" id="cd10027">
    <property type="entry name" value="UDG-F1-like"/>
    <property type="match status" value="1"/>
</dbReference>
<dbReference type="GO" id="GO:0005634">
    <property type="term" value="C:nucleus"/>
    <property type="evidence" value="ECO:0007669"/>
    <property type="project" value="UniProtKB-SubCell"/>
</dbReference>
<keyword evidence="3 5" id="KW-0378">Hydrolase</keyword>
<keyword evidence="2 5" id="KW-0227">DNA damage</keyword>
<dbReference type="NCBIfam" id="TIGR00628">
    <property type="entry name" value="ung"/>
    <property type="match status" value="1"/>
</dbReference>
<evidence type="ECO:0000256" key="6">
    <source>
        <dbReference type="PROSITE-ProRule" id="PRU10072"/>
    </source>
</evidence>
<dbReference type="EC" id="3.2.2.27" evidence="5 7"/>
<dbReference type="AlphaFoldDB" id="A0AAD6VTY8"/>
<dbReference type="GO" id="GO:0005739">
    <property type="term" value="C:mitochondrion"/>
    <property type="evidence" value="ECO:0007669"/>
    <property type="project" value="UniProtKB-SubCell"/>
</dbReference>
<dbReference type="SMART" id="SM00987">
    <property type="entry name" value="UreE_C"/>
    <property type="match status" value="1"/>
</dbReference>
<feature type="active site" description="Proton acceptor" evidence="5 6">
    <location>
        <position position="200"/>
    </location>
</feature>
<evidence type="ECO:0000259" key="9">
    <source>
        <dbReference type="SMART" id="SM00986"/>
    </source>
</evidence>
<evidence type="ECO:0000256" key="3">
    <source>
        <dbReference type="ARBA" id="ARBA00022801"/>
    </source>
</evidence>
<dbReference type="PANTHER" id="PTHR11264:SF0">
    <property type="entry name" value="URACIL-DNA GLYCOSYLASE"/>
    <property type="match status" value="1"/>
</dbReference>
<dbReference type="Gene3D" id="3.40.470.10">
    <property type="entry name" value="Uracil-DNA glycosylase-like domain"/>
    <property type="match status" value="1"/>
</dbReference>
<keyword evidence="11" id="KW-1185">Reference proteome</keyword>
<comment type="caution">
    <text evidence="10">The sequence shown here is derived from an EMBL/GenBank/DDBJ whole genome shotgun (WGS) entry which is preliminary data.</text>
</comment>
<dbReference type="InterPro" id="IPR005122">
    <property type="entry name" value="Uracil-DNA_glycosylase-like"/>
</dbReference>
<evidence type="ECO:0000256" key="8">
    <source>
        <dbReference type="SAM" id="MobiDB-lite"/>
    </source>
</evidence>
<accession>A0AAD6VTY8</accession>
<keyword evidence="5" id="KW-0539">Nucleus</keyword>
<dbReference type="NCBIfam" id="NF003588">
    <property type="entry name" value="PRK05254.1-1"/>
    <property type="match status" value="1"/>
</dbReference>
<dbReference type="InterPro" id="IPR036895">
    <property type="entry name" value="Uracil-DNA_glycosylase-like_sf"/>
</dbReference>
<dbReference type="HAMAP" id="MF_00148">
    <property type="entry name" value="UDG"/>
    <property type="match status" value="1"/>
</dbReference>
<evidence type="ECO:0000256" key="7">
    <source>
        <dbReference type="RuleBase" id="RU003780"/>
    </source>
</evidence>
<name>A0AAD6VTY8_9AGAR</name>
<evidence type="ECO:0000313" key="11">
    <source>
        <dbReference type="Proteomes" id="UP001219525"/>
    </source>
</evidence>
<dbReference type="GO" id="GO:0004844">
    <property type="term" value="F:uracil DNA N-glycosylase activity"/>
    <property type="evidence" value="ECO:0007669"/>
    <property type="project" value="UniProtKB-UniRule"/>
</dbReference>
<evidence type="ECO:0000256" key="5">
    <source>
        <dbReference type="HAMAP-Rule" id="MF_03166"/>
    </source>
</evidence>
<dbReference type="InterPro" id="IPR002043">
    <property type="entry name" value="UDG_fam1"/>
</dbReference>
<feature type="region of interest" description="Disordered" evidence="8">
    <location>
        <begin position="72"/>
        <end position="95"/>
    </location>
</feature>
<sequence length="376" mass="40798">MSTTTASDTVYLEDIKNTRKDEKETVYLEDIQTSYKKEKPIGTGTAPLAVATDTGKRQRTLFDMKFASDGPTAAKRQKLATGPSPAARFTATGPPRAFTKGQRLNSIPFSLSTFISGLPDDETRSLLALECDVMGKSWMKVLADELKKPYFLALKRFLYAEGVRGALDPAPQRVYPPPKNIYTWSDTPLGKVKVVILGQDPYPGKGQAHGLSFSVPAGIAVPASLQNIYTELRNEYPSFTPPKHGNLASWAEQGVLMLNAVLTVRANAPDSHAGRGWETFTERVMQVVDAYGGANLARPGETAQGVGRGVVVLAWGAKAAQRVKTLDATKHLILRSAHPSPRSADNGFFGNGHFCKANEWLEVRYGAGGGVDWCKI</sequence>
<protein>
    <recommendedName>
        <fullName evidence="5 7">Uracil-DNA glycosylase</fullName>
        <shortName evidence="5">UDG</shortName>
        <ecNumber evidence="5 7">3.2.2.27</ecNumber>
    </recommendedName>
</protein>
<dbReference type="PROSITE" id="PS00130">
    <property type="entry name" value="U_DNA_GLYCOSYLASE"/>
    <property type="match status" value="1"/>
</dbReference>
<dbReference type="GO" id="GO:0097510">
    <property type="term" value="P:base-excision repair, AP site formation via deaminated base removal"/>
    <property type="evidence" value="ECO:0007669"/>
    <property type="project" value="TreeGrafter"/>
</dbReference>
<comment type="function">
    <text evidence="5 7">Excises uracil residues from the DNA which can arise as a result of misincorporation of dUMP residues by DNA polymerase or due to deamination of cytosine.</text>
</comment>
<evidence type="ECO:0000256" key="2">
    <source>
        <dbReference type="ARBA" id="ARBA00022763"/>
    </source>
</evidence>
<proteinExistence type="inferred from homology"/>
<reference evidence="10" key="1">
    <citation type="submission" date="2023-03" db="EMBL/GenBank/DDBJ databases">
        <title>Massive genome expansion in bonnet fungi (Mycena s.s.) driven by repeated elements and novel gene families across ecological guilds.</title>
        <authorList>
            <consortium name="Lawrence Berkeley National Laboratory"/>
            <person name="Harder C.B."/>
            <person name="Miyauchi S."/>
            <person name="Viragh M."/>
            <person name="Kuo A."/>
            <person name="Thoen E."/>
            <person name="Andreopoulos B."/>
            <person name="Lu D."/>
            <person name="Skrede I."/>
            <person name="Drula E."/>
            <person name="Henrissat B."/>
            <person name="Morin E."/>
            <person name="Kohler A."/>
            <person name="Barry K."/>
            <person name="LaButti K."/>
            <person name="Morin E."/>
            <person name="Salamov A."/>
            <person name="Lipzen A."/>
            <person name="Mereny Z."/>
            <person name="Hegedus B."/>
            <person name="Baldrian P."/>
            <person name="Stursova M."/>
            <person name="Weitz H."/>
            <person name="Taylor A."/>
            <person name="Grigoriev I.V."/>
            <person name="Nagy L.G."/>
            <person name="Martin F."/>
            <person name="Kauserud H."/>
        </authorList>
    </citation>
    <scope>NUCLEOTIDE SEQUENCE</scope>
    <source>
        <strain evidence="10">9144</strain>
    </source>
</reference>
<feature type="domain" description="Uracil-DNA glycosylase-like" evidence="9">
    <location>
        <begin position="185"/>
        <end position="361"/>
    </location>
</feature>
<keyword evidence="4 5" id="KW-0234">DNA repair</keyword>
<gene>
    <name evidence="5" type="primary">UNG1</name>
    <name evidence="10" type="ORF">GGX14DRAFT_433102</name>
</gene>
<evidence type="ECO:0000256" key="4">
    <source>
        <dbReference type="ARBA" id="ARBA00023204"/>
    </source>
</evidence>
<dbReference type="InterPro" id="IPR018085">
    <property type="entry name" value="Ura-DNA_Glyclase_AS"/>
</dbReference>
<dbReference type="SUPFAM" id="SSF52141">
    <property type="entry name" value="Uracil-DNA glycosylase-like"/>
    <property type="match status" value="1"/>
</dbReference>
<dbReference type="NCBIfam" id="NF003589">
    <property type="entry name" value="PRK05254.1-2"/>
    <property type="match status" value="1"/>
</dbReference>
<dbReference type="PANTHER" id="PTHR11264">
    <property type="entry name" value="URACIL-DNA GLYCOSYLASE"/>
    <property type="match status" value="1"/>
</dbReference>
<comment type="similarity">
    <text evidence="1 5 7">Belongs to the uracil-DNA glycosylase (UDG) superfamily. UNG family.</text>
</comment>
<comment type="catalytic activity">
    <reaction evidence="5 7">
        <text>Hydrolyzes single-stranded DNA or mismatched double-stranded DNA and polynucleotides, releasing free uracil.</text>
        <dbReference type="EC" id="3.2.2.27"/>
    </reaction>
</comment>
<dbReference type="Pfam" id="PF03167">
    <property type="entry name" value="UDG"/>
    <property type="match status" value="1"/>
</dbReference>
<evidence type="ECO:0000256" key="1">
    <source>
        <dbReference type="ARBA" id="ARBA00008184"/>
    </source>
</evidence>
<dbReference type="Proteomes" id="UP001219525">
    <property type="component" value="Unassembled WGS sequence"/>
</dbReference>
<keyword evidence="5" id="KW-0496">Mitochondrion</keyword>
<evidence type="ECO:0000313" key="10">
    <source>
        <dbReference type="EMBL" id="KAJ7220086.1"/>
    </source>
</evidence>
<organism evidence="10 11">
    <name type="scientific">Mycena pura</name>
    <dbReference type="NCBI Taxonomy" id="153505"/>
    <lineage>
        <taxon>Eukaryota</taxon>
        <taxon>Fungi</taxon>
        <taxon>Dikarya</taxon>
        <taxon>Basidiomycota</taxon>
        <taxon>Agaricomycotina</taxon>
        <taxon>Agaricomycetes</taxon>
        <taxon>Agaricomycetidae</taxon>
        <taxon>Agaricales</taxon>
        <taxon>Marasmiineae</taxon>
        <taxon>Mycenaceae</taxon>
        <taxon>Mycena</taxon>
    </lineage>
</organism>
<comment type="subcellular location">
    <subcellularLocation>
        <location evidence="5">Mitochondrion</location>
    </subcellularLocation>
    <subcellularLocation>
        <location evidence="5">Nucleus</location>
    </subcellularLocation>
</comment>
<dbReference type="NCBIfam" id="NF003592">
    <property type="entry name" value="PRK05254.1-5"/>
    <property type="match status" value="1"/>
</dbReference>
<dbReference type="SMART" id="SM00986">
    <property type="entry name" value="UDG"/>
    <property type="match status" value="1"/>
</dbReference>